<keyword evidence="3" id="KW-0560">Oxidoreductase</keyword>
<sequence>MDGARRAADPDYSDVLIIGAGISGLGAAYRVHEKSPGLTYTVLERRERIGGTWDLF</sequence>
<comment type="cofactor">
    <cofactor evidence="1">
        <name>FAD</name>
        <dbReference type="ChEBI" id="CHEBI:57692"/>
    </cofactor>
</comment>
<comment type="caution">
    <text evidence="4">The sequence shown here is derived from an EMBL/GenBank/DDBJ whole genome shotgun (WGS) entry which is preliminary data.</text>
</comment>
<dbReference type="AlphaFoldDB" id="A0ABD5F1E9"/>
<dbReference type="PANTHER" id="PTHR43872">
    <property type="entry name" value="MONOOXYGENASE, PUTATIVE (AFU_ORTHOLOGUE AFUA_8G02570)-RELATED"/>
    <property type="match status" value="1"/>
</dbReference>
<dbReference type="GO" id="GO:0004497">
    <property type="term" value="F:monooxygenase activity"/>
    <property type="evidence" value="ECO:0007669"/>
    <property type="project" value="UniProtKB-KW"/>
</dbReference>
<dbReference type="RefSeq" id="WP_311639018.1">
    <property type="nucleotide sequence ID" value="NZ_JAVRES010000216.1"/>
</dbReference>
<organism evidence="4 5">
    <name type="scientific">Streptomyces doudnae</name>
    <dbReference type="NCBI Taxonomy" id="3075536"/>
    <lineage>
        <taxon>Bacteria</taxon>
        <taxon>Bacillati</taxon>
        <taxon>Actinomycetota</taxon>
        <taxon>Actinomycetes</taxon>
        <taxon>Kitasatosporales</taxon>
        <taxon>Streptomycetaceae</taxon>
        <taxon>Streptomyces</taxon>
    </lineage>
</organism>
<accession>A0ABD5F1E9</accession>
<keyword evidence="5" id="KW-1185">Reference proteome</keyword>
<name>A0ABD5F1E9_9ACTN</name>
<dbReference type="InterPro" id="IPR036188">
    <property type="entry name" value="FAD/NAD-bd_sf"/>
</dbReference>
<protein>
    <submittedName>
        <fullName evidence="4">FAD-dependent oxidoreductase</fullName>
    </submittedName>
</protein>
<dbReference type="Pfam" id="PF13450">
    <property type="entry name" value="NAD_binding_8"/>
    <property type="match status" value="1"/>
</dbReference>
<dbReference type="EMBL" id="JAVRES010000216">
    <property type="protein sequence ID" value="MDT0440768.1"/>
    <property type="molecule type" value="Genomic_DNA"/>
</dbReference>
<evidence type="ECO:0000256" key="2">
    <source>
        <dbReference type="ARBA" id="ARBA00010139"/>
    </source>
</evidence>
<dbReference type="InterPro" id="IPR051820">
    <property type="entry name" value="FAD-binding_MO"/>
</dbReference>
<reference evidence="5" key="1">
    <citation type="submission" date="2023-07" db="EMBL/GenBank/DDBJ databases">
        <title>30 novel species of actinomycetes from the DSMZ collection.</title>
        <authorList>
            <person name="Nouioui I."/>
        </authorList>
    </citation>
    <scope>NUCLEOTIDE SEQUENCE [LARGE SCALE GENOMIC DNA]</scope>
    <source>
        <strain evidence="5">DSM 41981</strain>
    </source>
</reference>
<gene>
    <name evidence="4" type="ORF">RM877_39685</name>
</gene>
<evidence type="ECO:0000313" key="4">
    <source>
        <dbReference type="EMBL" id="MDT0440768.1"/>
    </source>
</evidence>
<dbReference type="PANTHER" id="PTHR43872:SF1">
    <property type="entry name" value="MONOOXYGENASE, PUTATIVE (AFU_ORTHOLOGUE AFUA_8G02570)-RELATED"/>
    <property type="match status" value="1"/>
</dbReference>
<proteinExistence type="inferred from homology"/>
<keyword evidence="3" id="KW-0503">Monooxygenase</keyword>
<dbReference type="SUPFAM" id="SSF51905">
    <property type="entry name" value="FAD/NAD(P)-binding domain"/>
    <property type="match status" value="1"/>
</dbReference>
<dbReference type="Proteomes" id="UP001183535">
    <property type="component" value="Unassembled WGS sequence"/>
</dbReference>
<feature type="non-terminal residue" evidence="4">
    <location>
        <position position="56"/>
    </location>
</feature>
<dbReference type="Gene3D" id="3.50.50.60">
    <property type="entry name" value="FAD/NAD(P)-binding domain"/>
    <property type="match status" value="1"/>
</dbReference>
<evidence type="ECO:0000313" key="5">
    <source>
        <dbReference type="Proteomes" id="UP001183535"/>
    </source>
</evidence>
<evidence type="ECO:0000256" key="3">
    <source>
        <dbReference type="ARBA" id="ARBA00023033"/>
    </source>
</evidence>
<evidence type="ECO:0000256" key="1">
    <source>
        <dbReference type="ARBA" id="ARBA00001974"/>
    </source>
</evidence>
<comment type="similarity">
    <text evidence="2">Belongs to the FAD-binding monooxygenase family.</text>
</comment>